<dbReference type="EMBL" id="PYGE01000016">
    <property type="protein sequence ID" value="PSL00387.1"/>
    <property type="molecule type" value="Genomic_DNA"/>
</dbReference>
<dbReference type="CDD" id="cd00408">
    <property type="entry name" value="DHDPS-like"/>
    <property type="match status" value="1"/>
</dbReference>
<name>A0A2P8DT45_9ACTN</name>
<reference evidence="4 5" key="1">
    <citation type="submission" date="2018-03" db="EMBL/GenBank/DDBJ databases">
        <title>Genomic Encyclopedia of Archaeal and Bacterial Type Strains, Phase II (KMG-II): from individual species to whole genera.</title>
        <authorList>
            <person name="Goeker M."/>
        </authorList>
    </citation>
    <scope>NUCLEOTIDE SEQUENCE [LARGE SCALE GENOMIC DNA]</scope>
    <source>
        <strain evidence="4 5">DSM 45211</strain>
    </source>
</reference>
<keyword evidence="2 3" id="KW-0456">Lyase</keyword>
<sequence length="321" mass="34531">MGAHADTRSDGRAGVRAPAPAGVCPVLLTPFRPDGEVDEDGFVRVVDHLLAVGARSVMFPGFASEVLALSDDEREHLSMVLLERTARREDVTAVVSVPDYATHHAVRRAARLVEAGADAINVLPPHQLAPPVESVLAHLEQLLTAVHPVPVVLQHAPLQTGTALTVPTIRALAERHRNLAAVKVESQPPGRTISALLDSETPIPSIIGHAGQQLPDALDRGAIGVQPGCSFTELYLRVWHQWEAGEPAAARRLHTRMLPYLSSWMQDVNVIVGAEKIVAMRRGLIGSDHCRAPVRELDDGERASVDAFLDEFGAELPEVGP</sequence>
<evidence type="ECO:0000313" key="4">
    <source>
        <dbReference type="EMBL" id="PSL00387.1"/>
    </source>
</evidence>
<dbReference type="SUPFAM" id="SSF51569">
    <property type="entry name" value="Aldolase"/>
    <property type="match status" value="1"/>
</dbReference>
<keyword evidence="5" id="KW-1185">Reference proteome</keyword>
<dbReference type="SMART" id="SM01130">
    <property type="entry name" value="DHDPS"/>
    <property type="match status" value="1"/>
</dbReference>
<gene>
    <name evidence="4" type="ORF">CLV30_11647</name>
</gene>
<protein>
    <submittedName>
        <fullName evidence="4">4-hydroxy-tetrahydrodipicolinate synthase</fullName>
    </submittedName>
</protein>
<organism evidence="4 5">
    <name type="scientific">Haloactinopolyspora alba</name>
    <dbReference type="NCBI Taxonomy" id="648780"/>
    <lineage>
        <taxon>Bacteria</taxon>
        <taxon>Bacillati</taxon>
        <taxon>Actinomycetota</taxon>
        <taxon>Actinomycetes</taxon>
        <taxon>Jiangellales</taxon>
        <taxon>Jiangellaceae</taxon>
        <taxon>Haloactinopolyspora</taxon>
    </lineage>
</organism>
<evidence type="ECO:0000313" key="5">
    <source>
        <dbReference type="Proteomes" id="UP000243528"/>
    </source>
</evidence>
<dbReference type="InterPro" id="IPR013785">
    <property type="entry name" value="Aldolase_TIM"/>
</dbReference>
<accession>A0A2P8DT45</accession>
<dbReference type="GO" id="GO:0008840">
    <property type="term" value="F:4-hydroxy-tetrahydrodipicolinate synthase activity"/>
    <property type="evidence" value="ECO:0007669"/>
    <property type="project" value="TreeGrafter"/>
</dbReference>
<comment type="similarity">
    <text evidence="1 3">Belongs to the DapA family.</text>
</comment>
<evidence type="ECO:0000256" key="1">
    <source>
        <dbReference type="ARBA" id="ARBA00007592"/>
    </source>
</evidence>
<evidence type="ECO:0000256" key="2">
    <source>
        <dbReference type="ARBA" id="ARBA00023239"/>
    </source>
</evidence>
<dbReference type="Proteomes" id="UP000243528">
    <property type="component" value="Unassembled WGS sequence"/>
</dbReference>
<evidence type="ECO:0000256" key="3">
    <source>
        <dbReference type="PIRNR" id="PIRNR001365"/>
    </source>
</evidence>
<dbReference type="PIRSF" id="PIRSF001365">
    <property type="entry name" value="DHDPS"/>
    <property type="match status" value="1"/>
</dbReference>
<dbReference type="AlphaFoldDB" id="A0A2P8DT45"/>
<dbReference type="Gene3D" id="3.20.20.70">
    <property type="entry name" value="Aldolase class I"/>
    <property type="match status" value="1"/>
</dbReference>
<dbReference type="PANTHER" id="PTHR12128:SF66">
    <property type="entry name" value="4-HYDROXY-2-OXOGLUTARATE ALDOLASE, MITOCHONDRIAL"/>
    <property type="match status" value="1"/>
</dbReference>
<proteinExistence type="inferred from homology"/>
<dbReference type="InterPro" id="IPR002220">
    <property type="entry name" value="DapA-like"/>
</dbReference>
<dbReference type="OrthoDB" id="9778880at2"/>
<dbReference type="Pfam" id="PF00701">
    <property type="entry name" value="DHDPS"/>
    <property type="match status" value="1"/>
</dbReference>
<comment type="caution">
    <text evidence="4">The sequence shown here is derived from an EMBL/GenBank/DDBJ whole genome shotgun (WGS) entry which is preliminary data.</text>
</comment>
<dbReference type="GO" id="GO:0005829">
    <property type="term" value="C:cytosol"/>
    <property type="evidence" value="ECO:0007669"/>
    <property type="project" value="TreeGrafter"/>
</dbReference>
<dbReference type="RefSeq" id="WP_106538822.1">
    <property type="nucleotide sequence ID" value="NZ_PYGE01000016.1"/>
</dbReference>
<dbReference type="PANTHER" id="PTHR12128">
    <property type="entry name" value="DIHYDRODIPICOLINATE SYNTHASE"/>
    <property type="match status" value="1"/>
</dbReference>